<dbReference type="AlphaFoldDB" id="A0A1I2C266"/>
<reference evidence="1 2" key="1">
    <citation type="submission" date="2016-10" db="EMBL/GenBank/DDBJ databases">
        <authorList>
            <person name="de Groot N.N."/>
        </authorList>
    </citation>
    <scope>NUCLEOTIDE SEQUENCE [LARGE SCALE GENOMIC DNA]</scope>
    <source>
        <strain evidence="1 2">DSM 43019</strain>
    </source>
</reference>
<dbReference type="Gene3D" id="3.50.50.60">
    <property type="entry name" value="FAD/NAD(P)-binding domain"/>
    <property type="match status" value="1"/>
</dbReference>
<dbReference type="STRING" id="35752.SAMN05421541_102668"/>
<dbReference type="Proteomes" id="UP000199645">
    <property type="component" value="Unassembled WGS sequence"/>
</dbReference>
<accession>A0A1I2C266</accession>
<name>A0A1I2C266_9ACTN</name>
<dbReference type="EMBL" id="FONV01000002">
    <property type="protein sequence ID" value="SFE62427.1"/>
    <property type="molecule type" value="Genomic_DNA"/>
</dbReference>
<dbReference type="InterPro" id="IPR036188">
    <property type="entry name" value="FAD/NAD-bd_sf"/>
</dbReference>
<protein>
    <submittedName>
        <fullName evidence="1">Dehydrogenase (Flavoprotein)</fullName>
    </submittedName>
</protein>
<gene>
    <name evidence="1" type="ORF">SAMN05421541_102668</name>
</gene>
<dbReference type="PANTHER" id="PTHR43422:SF3">
    <property type="entry name" value="THIAMINE THIAZOLE SYNTHASE"/>
    <property type="match status" value="1"/>
</dbReference>
<sequence>MPAGIIRGVRHAVVIGGSVGGLLAARALSVAFERVTVLERDDLPEGPAARRGVPQSRQAHALLARGSMVLDELFPGFTSEMLTAGVPTGDLQADCLWYLDGQPMRRARSSMPVYGVTRPLLEHLVRQRVRALPSVTVTDAAEVTGLLHEDPARGGRARDGRVCGVRTVGGTIEADLVVDAGGRASRLPVWLRDLGYGEVPVSTVRTDVVYSTRHYRYDPERIGFAVINAPYPGMPRTGVTVRQENDRVVLFLGGILGEEPPDDDAGVRAFAESLPGPEISDFLRTAEPLGDPVRMRFPASVRRHYERMPRLPRGLVAVGDAVCSFNPIYGQGITVAALQALALARTAGAGRWFTGAARLVDSPWSMATATDLRFPEVEGRRRAVDRPLDAYLRRYRAAAVHDTDLGAAFLRVSNMLAGPGHLLAPGRVLRVLLSPARAGRGPARRRPPVAGRRA</sequence>
<dbReference type="SUPFAM" id="SSF51905">
    <property type="entry name" value="FAD/NAD(P)-binding domain"/>
    <property type="match status" value="1"/>
</dbReference>
<keyword evidence="2" id="KW-1185">Reference proteome</keyword>
<evidence type="ECO:0000313" key="1">
    <source>
        <dbReference type="EMBL" id="SFE62427.1"/>
    </source>
</evidence>
<evidence type="ECO:0000313" key="2">
    <source>
        <dbReference type="Proteomes" id="UP000199645"/>
    </source>
</evidence>
<organism evidence="1 2">
    <name type="scientific">Actinoplanes philippinensis</name>
    <dbReference type="NCBI Taxonomy" id="35752"/>
    <lineage>
        <taxon>Bacteria</taxon>
        <taxon>Bacillati</taxon>
        <taxon>Actinomycetota</taxon>
        <taxon>Actinomycetes</taxon>
        <taxon>Micromonosporales</taxon>
        <taxon>Micromonosporaceae</taxon>
        <taxon>Actinoplanes</taxon>
    </lineage>
</organism>
<proteinExistence type="predicted"/>
<dbReference type="PANTHER" id="PTHR43422">
    <property type="entry name" value="THIAMINE THIAZOLE SYNTHASE"/>
    <property type="match status" value="1"/>
</dbReference>